<feature type="domain" description="Alpha/beta hydrolase fold-3" evidence="2">
    <location>
        <begin position="18"/>
        <end position="217"/>
    </location>
</feature>
<feature type="active site" evidence="1">
    <location>
        <position position="86"/>
    </location>
</feature>
<protein>
    <recommendedName>
        <fullName evidence="2">Alpha/beta hydrolase fold-3 domain-containing protein</fullName>
    </recommendedName>
</protein>
<feature type="domain" description="Alpha/beta hydrolase fold-3" evidence="2">
    <location>
        <begin position="336"/>
        <end position="555"/>
    </location>
</feature>
<evidence type="ECO:0000313" key="3">
    <source>
        <dbReference type="EMBL" id="KAG6761426.1"/>
    </source>
</evidence>
<evidence type="ECO:0000313" key="4">
    <source>
        <dbReference type="Proteomes" id="UP000886885"/>
    </source>
</evidence>
<evidence type="ECO:0000256" key="1">
    <source>
        <dbReference type="PROSITE-ProRule" id="PRU10038"/>
    </source>
</evidence>
<feature type="active site" evidence="1">
    <location>
        <position position="424"/>
    </location>
</feature>
<dbReference type="OrthoDB" id="408631at2759"/>
<dbReference type="InterPro" id="IPR013094">
    <property type="entry name" value="AB_hydrolase_3"/>
</dbReference>
<evidence type="ECO:0000259" key="2">
    <source>
        <dbReference type="Pfam" id="PF07859"/>
    </source>
</evidence>
<dbReference type="Pfam" id="PF07859">
    <property type="entry name" value="Abhydrolase_3"/>
    <property type="match status" value="2"/>
</dbReference>
<sequence length="579" mass="63798">MEEAFALKLPSHLLTIATLRQTLVAEAEIIAVSVDYRRAPEHPIPVRYDDSWTALKWAASHVNGVGPEEWLNIHADFGRVYLAGDSAGGNIAHHTAMRYGQEKLPGINVAGTVLIHPYFWGVERVGNEVNEREAVREGIDAMWHVACPTTSGSDDPLINPIKDARLPSLGGSKMLVFIAGNDVLRDRGWLYFETLNKNGWGGKVEIMAAGEEVHVFHISNPSSVNAVAMHPPPFFSQATTTSSFLVKQREEKRKATMFSYNMDAAKEDVAKDLSPFIILYKDGRIERLFGNEIVPPSQDPKSDVLSKDVIYSKEAGLSCRLYLPKGVDPNKKLPLLIYVHGGGFYVENAFSPTYHNYVNLLVAEAKVIAISVDYRRVPEHPIPIPYDDSWAALKWAASHVNGDGPEEWLNKHADLSKVFLAGDSAGGNIAHHVAMRFGQEKITGVNVAGIVLINPFFWGEERIGNEVNELERVLEGMSATWHVACPKTSGCDDPLINPTYDPNLSSLGCSKVFVAVAEKDLLRDRGLLYCETLKKSGWGGGIEIMEVKGEGHVFHLFKPASDNAVAMLKKIASFIHGQN</sequence>
<dbReference type="AlphaFoldDB" id="A0A8X7Z2J5"/>
<organism evidence="3 4">
    <name type="scientific">Populus tomentosa</name>
    <name type="common">Chinese white poplar</name>
    <dbReference type="NCBI Taxonomy" id="118781"/>
    <lineage>
        <taxon>Eukaryota</taxon>
        <taxon>Viridiplantae</taxon>
        <taxon>Streptophyta</taxon>
        <taxon>Embryophyta</taxon>
        <taxon>Tracheophyta</taxon>
        <taxon>Spermatophyta</taxon>
        <taxon>Magnoliopsida</taxon>
        <taxon>eudicotyledons</taxon>
        <taxon>Gunneridae</taxon>
        <taxon>Pentapetalae</taxon>
        <taxon>rosids</taxon>
        <taxon>fabids</taxon>
        <taxon>Malpighiales</taxon>
        <taxon>Salicaceae</taxon>
        <taxon>Saliceae</taxon>
        <taxon>Populus</taxon>
    </lineage>
</organism>
<comment type="caution">
    <text evidence="3">The sequence shown here is derived from an EMBL/GenBank/DDBJ whole genome shotgun (WGS) entry which is preliminary data.</text>
</comment>
<gene>
    <name evidence="3" type="ORF">POTOM_034645</name>
</gene>
<dbReference type="Proteomes" id="UP000886885">
    <property type="component" value="Chromosome 9D"/>
</dbReference>
<dbReference type="InterPro" id="IPR033140">
    <property type="entry name" value="Lipase_GDXG_put_SER_AS"/>
</dbReference>
<dbReference type="PROSITE" id="PS01174">
    <property type="entry name" value="LIPASE_GDXG_SER"/>
    <property type="match status" value="2"/>
</dbReference>
<accession>A0A8X7Z2J5</accession>
<name>A0A8X7Z2J5_POPTO</name>
<dbReference type="GO" id="GO:0016787">
    <property type="term" value="F:hydrolase activity"/>
    <property type="evidence" value="ECO:0007669"/>
    <property type="project" value="InterPro"/>
</dbReference>
<proteinExistence type="predicted"/>
<reference evidence="3" key="1">
    <citation type="journal article" date="2020" name="bioRxiv">
        <title>Hybrid origin of Populus tomentosa Carr. identified through genome sequencing and phylogenomic analysis.</title>
        <authorList>
            <person name="An X."/>
            <person name="Gao K."/>
            <person name="Chen Z."/>
            <person name="Li J."/>
            <person name="Yang X."/>
            <person name="Yang X."/>
            <person name="Zhou J."/>
            <person name="Guo T."/>
            <person name="Zhao T."/>
            <person name="Huang S."/>
            <person name="Miao D."/>
            <person name="Khan W.U."/>
            <person name="Rao P."/>
            <person name="Ye M."/>
            <person name="Lei B."/>
            <person name="Liao W."/>
            <person name="Wang J."/>
            <person name="Ji L."/>
            <person name="Li Y."/>
            <person name="Guo B."/>
            <person name="Mustafa N.S."/>
            <person name="Li S."/>
            <person name="Yun Q."/>
            <person name="Keller S.R."/>
            <person name="Mao J."/>
            <person name="Zhang R."/>
            <person name="Strauss S.H."/>
        </authorList>
    </citation>
    <scope>NUCLEOTIDE SEQUENCE</scope>
    <source>
        <strain evidence="3">GM15</strain>
        <tissue evidence="3">Leaf</tissue>
    </source>
</reference>
<dbReference type="EMBL" id="JAAWWB010000018">
    <property type="protein sequence ID" value="KAG6761426.1"/>
    <property type="molecule type" value="Genomic_DNA"/>
</dbReference>
<keyword evidence="4" id="KW-1185">Reference proteome</keyword>
<dbReference type="PANTHER" id="PTHR23024:SF467">
    <property type="entry name" value="CARBOXYLESTERASE 12-RELATED"/>
    <property type="match status" value="1"/>
</dbReference>
<dbReference type="PANTHER" id="PTHR23024">
    <property type="entry name" value="ARYLACETAMIDE DEACETYLASE"/>
    <property type="match status" value="1"/>
</dbReference>
<dbReference type="InterPro" id="IPR050466">
    <property type="entry name" value="Carboxylest/Gibb_receptor"/>
</dbReference>